<gene>
    <name evidence="1" type="ORF">J43TS3_18300</name>
</gene>
<dbReference type="RefSeq" id="WP_212920719.1">
    <property type="nucleotide sequence ID" value="NZ_BORP01000003.1"/>
</dbReference>
<reference evidence="1" key="1">
    <citation type="submission" date="2021-03" db="EMBL/GenBank/DDBJ databases">
        <title>Antimicrobial resistance genes in bacteria isolated from Japanese honey, and their potential for conferring macrolide and lincosamide resistance in the American foulbrood pathogen Paenibacillus larvae.</title>
        <authorList>
            <person name="Okamoto M."/>
            <person name="Kumagai M."/>
            <person name="Kanamori H."/>
            <person name="Takamatsu D."/>
        </authorList>
    </citation>
    <scope>NUCLEOTIDE SEQUENCE</scope>
    <source>
        <strain evidence="1">J43TS3</strain>
    </source>
</reference>
<organism evidence="1 2">
    <name type="scientific">Ornithinibacillus bavariensis</name>
    <dbReference type="NCBI Taxonomy" id="545502"/>
    <lineage>
        <taxon>Bacteria</taxon>
        <taxon>Bacillati</taxon>
        <taxon>Bacillota</taxon>
        <taxon>Bacilli</taxon>
        <taxon>Bacillales</taxon>
        <taxon>Bacillaceae</taxon>
        <taxon>Ornithinibacillus</taxon>
    </lineage>
</organism>
<name>A0A920C7I4_9BACI</name>
<dbReference type="EMBL" id="BORP01000003">
    <property type="protein sequence ID" value="GIO27219.1"/>
    <property type="molecule type" value="Genomic_DNA"/>
</dbReference>
<sequence length="55" mass="5920">MADRNQHCKACEGEGMLADDEGWQYSCPVCGGAGSVAENGTTKIMEVDENNRLLD</sequence>
<accession>A0A920C7I4</accession>
<comment type="caution">
    <text evidence="1">The sequence shown here is derived from an EMBL/GenBank/DDBJ whole genome shotgun (WGS) entry which is preliminary data.</text>
</comment>
<dbReference type="Proteomes" id="UP000676917">
    <property type="component" value="Unassembled WGS sequence"/>
</dbReference>
<proteinExistence type="predicted"/>
<protein>
    <submittedName>
        <fullName evidence="1">Uncharacterized protein</fullName>
    </submittedName>
</protein>
<keyword evidence="2" id="KW-1185">Reference proteome</keyword>
<dbReference type="InterPro" id="IPR036410">
    <property type="entry name" value="HSP_DnaJ_Cys-rich_dom_sf"/>
</dbReference>
<dbReference type="Gene3D" id="6.20.20.10">
    <property type="match status" value="1"/>
</dbReference>
<evidence type="ECO:0000313" key="1">
    <source>
        <dbReference type="EMBL" id="GIO27219.1"/>
    </source>
</evidence>
<dbReference type="AlphaFoldDB" id="A0A920C7I4"/>
<dbReference type="SUPFAM" id="SSF57938">
    <property type="entry name" value="DnaJ/Hsp40 cysteine-rich domain"/>
    <property type="match status" value="1"/>
</dbReference>
<evidence type="ECO:0000313" key="2">
    <source>
        <dbReference type="Proteomes" id="UP000676917"/>
    </source>
</evidence>